<dbReference type="EMBL" id="WIXO01000002">
    <property type="protein sequence ID" value="MTE22596.1"/>
    <property type="molecule type" value="Genomic_DNA"/>
</dbReference>
<dbReference type="InterPro" id="IPR027417">
    <property type="entry name" value="P-loop_NTPase"/>
</dbReference>
<dbReference type="PANTHER" id="PTHR47396">
    <property type="entry name" value="TYPE I RESTRICTION ENZYME ECOKI R PROTEIN"/>
    <property type="match status" value="1"/>
</dbReference>
<dbReference type="SUPFAM" id="SSF52540">
    <property type="entry name" value="P-loop containing nucleoside triphosphate hydrolases"/>
    <property type="match status" value="1"/>
</dbReference>
<reference evidence="3 4" key="1">
    <citation type="submission" date="2019-11" db="EMBL/GenBank/DDBJ databases">
        <authorList>
            <person name="Yuan L."/>
        </authorList>
    </citation>
    <scope>NUCLEOTIDE SEQUENCE [LARGE SCALE GENOMIC DNA]</scope>
    <source>
        <strain evidence="3 4">TRM43335</strain>
    </source>
</reference>
<dbReference type="Gene3D" id="3.40.50.300">
    <property type="entry name" value="P-loop containing nucleotide triphosphate hydrolases"/>
    <property type="match status" value="1"/>
</dbReference>
<keyword evidence="3" id="KW-0547">Nucleotide-binding</keyword>
<feature type="domain" description="Helicase/UvrB N-terminal" evidence="2">
    <location>
        <begin position="1"/>
        <end position="99"/>
    </location>
</feature>
<feature type="compositionally biased region" description="Basic and acidic residues" evidence="1">
    <location>
        <begin position="114"/>
        <end position="125"/>
    </location>
</feature>
<keyword evidence="3" id="KW-0378">Hydrolase</keyword>
<feature type="region of interest" description="Disordered" evidence="1">
    <location>
        <begin position="114"/>
        <end position="158"/>
    </location>
</feature>
<organism evidence="3 4">
    <name type="scientific">Streptomyces taklimakanensis</name>
    <dbReference type="NCBI Taxonomy" id="2569853"/>
    <lineage>
        <taxon>Bacteria</taxon>
        <taxon>Bacillati</taxon>
        <taxon>Actinomycetota</taxon>
        <taxon>Actinomycetes</taxon>
        <taxon>Kitasatosporales</taxon>
        <taxon>Streptomycetaceae</taxon>
        <taxon>Streptomyces</taxon>
    </lineage>
</organism>
<evidence type="ECO:0000313" key="3">
    <source>
        <dbReference type="EMBL" id="MTE22596.1"/>
    </source>
</evidence>
<dbReference type="Proteomes" id="UP000473014">
    <property type="component" value="Unassembled WGS sequence"/>
</dbReference>
<dbReference type="GO" id="GO:0016787">
    <property type="term" value="F:hydrolase activity"/>
    <property type="evidence" value="ECO:0007669"/>
    <property type="project" value="InterPro"/>
</dbReference>
<gene>
    <name evidence="3" type="ORF">F0L17_26575</name>
</gene>
<keyword evidence="4" id="KW-1185">Reference proteome</keyword>
<evidence type="ECO:0000259" key="2">
    <source>
        <dbReference type="Pfam" id="PF04851"/>
    </source>
</evidence>
<dbReference type="GO" id="GO:0003677">
    <property type="term" value="F:DNA binding"/>
    <property type="evidence" value="ECO:0007669"/>
    <property type="project" value="InterPro"/>
</dbReference>
<dbReference type="Pfam" id="PF04851">
    <property type="entry name" value="ResIII"/>
    <property type="match status" value="1"/>
</dbReference>
<accession>A0A6G2BKE9</accession>
<dbReference type="GO" id="GO:0005829">
    <property type="term" value="C:cytosol"/>
    <property type="evidence" value="ECO:0007669"/>
    <property type="project" value="TreeGrafter"/>
</dbReference>
<dbReference type="GO" id="GO:0004386">
    <property type="term" value="F:helicase activity"/>
    <property type="evidence" value="ECO:0007669"/>
    <property type="project" value="UniProtKB-KW"/>
</dbReference>
<dbReference type="InterPro" id="IPR006935">
    <property type="entry name" value="Helicase/UvrB_N"/>
</dbReference>
<proteinExistence type="predicted"/>
<protein>
    <submittedName>
        <fullName evidence="3">DEAD/DEAH box helicase</fullName>
    </submittedName>
</protein>
<evidence type="ECO:0000256" key="1">
    <source>
        <dbReference type="SAM" id="MobiDB-lite"/>
    </source>
</evidence>
<keyword evidence="3" id="KW-0347">Helicase</keyword>
<sequence length="158" mass="17345">MRLRPHQAEAVDAIVHVLEYRAGRQVPAEGLRATAVAATGAGKTLIAAEAARRLEPRGRVLVMVPTLDLLTQTIQAWQAAGHTSPAVAVCSLEGNEALEAQEALTFKIPRRRHLPTDTHAKEAQARRTNTPANLGPPRIRHRDVQRPVPDPQRVNYEQ</sequence>
<dbReference type="InterPro" id="IPR050742">
    <property type="entry name" value="Helicase_Restrict-Modif_Enz"/>
</dbReference>
<dbReference type="PANTHER" id="PTHR47396:SF1">
    <property type="entry name" value="ATP-DEPENDENT HELICASE IRC3-RELATED"/>
    <property type="match status" value="1"/>
</dbReference>
<name>A0A6G2BKE9_9ACTN</name>
<dbReference type="GO" id="GO:0005524">
    <property type="term" value="F:ATP binding"/>
    <property type="evidence" value="ECO:0007669"/>
    <property type="project" value="InterPro"/>
</dbReference>
<evidence type="ECO:0000313" key="4">
    <source>
        <dbReference type="Proteomes" id="UP000473014"/>
    </source>
</evidence>
<keyword evidence="3" id="KW-0067">ATP-binding</keyword>
<dbReference type="AlphaFoldDB" id="A0A6G2BKE9"/>
<comment type="caution">
    <text evidence="3">The sequence shown here is derived from an EMBL/GenBank/DDBJ whole genome shotgun (WGS) entry which is preliminary data.</text>
</comment>